<protein>
    <submittedName>
        <fullName evidence="2">GIY-YIG nuclease family protein</fullName>
    </submittedName>
</protein>
<sequence>MVRGKTIRQFLIDGITTGRWVSELSNWTGKAYKIPRTYINKCDDRKDLNNTGVYFLFGVNDDTDSQQVYIGEAENVLNRIKKHVVEKEFWNECVIFISKDNNLNKAHIKYLENHLYILAKNSNRYEILNSNIPTESSISEMDRAEMDEFIDNMRLILSVLGHKVLETPIDDTLKKKSEPVFCIQGRTGTKAKGKLTAEGFVVLKGSTISKEVASSLSPSILNKRQQLIDRGIINGQLEFTQNWIFTSPSLAAGIIMGYSINGRTAWKNSKGISLKDLELQAQHLQ</sequence>
<evidence type="ECO:0000313" key="2">
    <source>
        <dbReference type="EMBL" id="MBC8610066.1"/>
    </source>
</evidence>
<dbReference type="Pfam" id="PF14267">
    <property type="entry name" value="DUF4357"/>
    <property type="match status" value="1"/>
</dbReference>
<dbReference type="AlphaFoldDB" id="A0A8J6PCN5"/>
<name>A0A8J6PCN5_9FIRM</name>
<comment type="caution">
    <text evidence="2">The sequence shown here is derived from an EMBL/GenBank/DDBJ whole genome shotgun (WGS) entry which is preliminary data.</text>
</comment>
<dbReference type="CDD" id="cd10447">
    <property type="entry name" value="GIY-YIG_unchar_2"/>
    <property type="match status" value="1"/>
</dbReference>
<dbReference type="EMBL" id="JACRTL010000001">
    <property type="protein sequence ID" value="MBC8610066.1"/>
    <property type="molecule type" value="Genomic_DNA"/>
</dbReference>
<reference evidence="2" key="1">
    <citation type="submission" date="2020-08" db="EMBL/GenBank/DDBJ databases">
        <title>Genome public.</title>
        <authorList>
            <person name="Liu C."/>
            <person name="Sun Q."/>
        </authorList>
    </citation>
    <scope>NUCLEOTIDE SEQUENCE</scope>
    <source>
        <strain evidence="2">NSJ-15</strain>
    </source>
</reference>
<keyword evidence="3" id="KW-1185">Reference proteome</keyword>
<proteinExistence type="predicted"/>
<feature type="domain" description="DUF4357" evidence="1">
    <location>
        <begin position="224"/>
        <end position="274"/>
    </location>
</feature>
<dbReference type="RefSeq" id="WP_093988483.1">
    <property type="nucleotide sequence ID" value="NZ_FYDD01000003.1"/>
</dbReference>
<dbReference type="Proteomes" id="UP000632659">
    <property type="component" value="Unassembled WGS sequence"/>
</dbReference>
<gene>
    <name evidence="2" type="ORF">H8702_02875</name>
</gene>
<dbReference type="OrthoDB" id="9798761at2"/>
<dbReference type="InterPro" id="IPR025579">
    <property type="entry name" value="DUF4357"/>
</dbReference>
<accession>A0A8J6PCN5</accession>
<organism evidence="2 3">
    <name type="scientific">Massiliimalia timonensis</name>
    <dbReference type="NCBI Taxonomy" id="1987501"/>
    <lineage>
        <taxon>Bacteria</taxon>
        <taxon>Bacillati</taxon>
        <taxon>Bacillota</taxon>
        <taxon>Clostridia</taxon>
        <taxon>Eubacteriales</taxon>
        <taxon>Oscillospiraceae</taxon>
        <taxon>Massiliimalia</taxon>
    </lineage>
</organism>
<evidence type="ECO:0000313" key="3">
    <source>
        <dbReference type="Proteomes" id="UP000632659"/>
    </source>
</evidence>
<evidence type="ECO:0000259" key="1">
    <source>
        <dbReference type="Pfam" id="PF14267"/>
    </source>
</evidence>